<reference evidence="3" key="1">
    <citation type="journal article" date="2024" name="Antonie Van Leeuwenhoek">
        <title>Bradyrhizobium ontarionense sp. nov., a novel bacterial symbiont isolated from Aeschynomene indica (Indian jointvetch), harbours photosynthesis, nitrogen fixation and nitrous oxide (N2O) reductase genes.</title>
        <authorList>
            <person name="Bromfield E.S.P."/>
            <person name="Cloutier S."/>
        </authorList>
    </citation>
    <scope>NUCLEOTIDE SEQUENCE</scope>
    <source>
        <strain evidence="3">A19</strain>
    </source>
</reference>
<feature type="domain" description="N-acetyltransferase" evidence="2">
    <location>
        <begin position="43"/>
        <end position="106"/>
    </location>
</feature>
<dbReference type="Gene3D" id="3.40.630.30">
    <property type="match status" value="1"/>
</dbReference>
<protein>
    <submittedName>
        <fullName evidence="3">GNAT family N-acetyltransferase</fullName>
    </submittedName>
</protein>
<keyword evidence="1" id="KW-0472">Membrane</keyword>
<keyword evidence="1" id="KW-1133">Transmembrane helix</keyword>
<evidence type="ECO:0000256" key="1">
    <source>
        <dbReference type="SAM" id="Phobius"/>
    </source>
</evidence>
<dbReference type="RefSeq" id="WP_231323562.1">
    <property type="nucleotide sequence ID" value="NZ_CP088156.1"/>
</dbReference>
<name>A0ABY3RDF7_9BRAD</name>
<proteinExistence type="predicted"/>
<sequence length="117" mass="12904">MSFRPDYAERLFQAHLRGGFACALVLDIAGIAQGLLLAAAFEHGFAPIWMAKETAWWIEPDHRGRSALAMLDAYEAWARGRGCIFAGMAGMGDDPDVAALYRRRGYLGAETHYLKAL</sequence>
<keyword evidence="1" id="KW-0812">Transmembrane</keyword>
<dbReference type="Proteomes" id="UP001431010">
    <property type="component" value="Chromosome"/>
</dbReference>
<feature type="transmembrane region" description="Helical" evidence="1">
    <location>
        <begin position="20"/>
        <end position="41"/>
    </location>
</feature>
<organism evidence="3 4">
    <name type="scientific">Bradyrhizobium ontarionense</name>
    <dbReference type="NCBI Taxonomy" id="2898149"/>
    <lineage>
        <taxon>Bacteria</taxon>
        <taxon>Pseudomonadati</taxon>
        <taxon>Pseudomonadota</taxon>
        <taxon>Alphaproteobacteria</taxon>
        <taxon>Hyphomicrobiales</taxon>
        <taxon>Nitrobacteraceae</taxon>
        <taxon>Bradyrhizobium</taxon>
    </lineage>
</organism>
<evidence type="ECO:0000313" key="3">
    <source>
        <dbReference type="EMBL" id="UFZ05450.1"/>
    </source>
</evidence>
<dbReference type="EMBL" id="CP088156">
    <property type="protein sequence ID" value="UFZ05450.1"/>
    <property type="molecule type" value="Genomic_DNA"/>
</dbReference>
<gene>
    <name evidence="3" type="ORF">LQG66_03800</name>
</gene>
<dbReference type="InterPro" id="IPR000182">
    <property type="entry name" value="GNAT_dom"/>
</dbReference>
<dbReference type="Pfam" id="PF00583">
    <property type="entry name" value="Acetyltransf_1"/>
    <property type="match status" value="1"/>
</dbReference>
<evidence type="ECO:0000313" key="4">
    <source>
        <dbReference type="Proteomes" id="UP001431010"/>
    </source>
</evidence>
<accession>A0ABY3RDF7</accession>
<dbReference type="SUPFAM" id="SSF55729">
    <property type="entry name" value="Acyl-CoA N-acyltransferases (Nat)"/>
    <property type="match status" value="1"/>
</dbReference>
<dbReference type="InterPro" id="IPR016181">
    <property type="entry name" value="Acyl_CoA_acyltransferase"/>
</dbReference>
<evidence type="ECO:0000259" key="2">
    <source>
        <dbReference type="Pfam" id="PF00583"/>
    </source>
</evidence>
<keyword evidence="4" id="KW-1185">Reference proteome</keyword>